<proteinExistence type="predicted"/>
<sequence length="124" mass="13080">MAGWQHHGPPRPRARLLAGALPGAYSPGNSRTSQRPCPTLSPSAATLALVSPAFQPIDACNVACARIDARLAQLPLPALARVHAAFDTAGRAADVTPAVTAAFAWWWWCVILRIAALFSIDLCA</sequence>
<protein>
    <submittedName>
        <fullName evidence="1">Uncharacterized protein</fullName>
    </submittedName>
</protein>
<dbReference type="AlphaFoldDB" id="A0AAD7CM22"/>
<keyword evidence="2" id="KW-1185">Reference proteome</keyword>
<accession>A0AAD7CM22</accession>
<evidence type="ECO:0000313" key="1">
    <source>
        <dbReference type="EMBL" id="KAJ7652950.1"/>
    </source>
</evidence>
<reference evidence="1" key="1">
    <citation type="submission" date="2023-03" db="EMBL/GenBank/DDBJ databases">
        <title>Massive genome expansion in bonnet fungi (Mycena s.s.) driven by repeated elements and novel gene families across ecological guilds.</title>
        <authorList>
            <consortium name="Lawrence Berkeley National Laboratory"/>
            <person name="Harder C.B."/>
            <person name="Miyauchi S."/>
            <person name="Viragh M."/>
            <person name="Kuo A."/>
            <person name="Thoen E."/>
            <person name="Andreopoulos B."/>
            <person name="Lu D."/>
            <person name="Skrede I."/>
            <person name="Drula E."/>
            <person name="Henrissat B."/>
            <person name="Morin E."/>
            <person name="Kohler A."/>
            <person name="Barry K."/>
            <person name="LaButti K."/>
            <person name="Morin E."/>
            <person name="Salamov A."/>
            <person name="Lipzen A."/>
            <person name="Mereny Z."/>
            <person name="Hegedus B."/>
            <person name="Baldrian P."/>
            <person name="Stursova M."/>
            <person name="Weitz H."/>
            <person name="Taylor A."/>
            <person name="Grigoriev I.V."/>
            <person name="Nagy L.G."/>
            <person name="Martin F."/>
            <person name="Kauserud H."/>
        </authorList>
    </citation>
    <scope>NUCLEOTIDE SEQUENCE</scope>
    <source>
        <strain evidence="1">CBHHK067</strain>
    </source>
</reference>
<comment type="caution">
    <text evidence="1">The sequence shown here is derived from an EMBL/GenBank/DDBJ whole genome shotgun (WGS) entry which is preliminary data.</text>
</comment>
<dbReference type="Proteomes" id="UP001221757">
    <property type="component" value="Unassembled WGS sequence"/>
</dbReference>
<gene>
    <name evidence="1" type="ORF">B0H17DRAFT_1214824</name>
</gene>
<evidence type="ECO:0000313" key="2">
    <source>
        <dbReference type="Proteomes" id="UP001221757"/>
    </source>
</evidence>
<organism evidence="1 2">
    <name type="scientific">Mycena rosella</name>
    <name type="common">Pink bonnet</name>
    <name type="synonym">Agaricus rosellus</name>
    <dbReference type="NCBI Taxonomy" id="1033263"/>
    <lineage>
        <taxon>Eukaryota</taxon>
        <taxon>Fungi</taxon>
        <taxon>Dikarya</taxon>
        <taxon>Basidiomycota</taxon>
        <taxon>Agaricomycotina</taxon>
        <taxon>Agaricomycetes</taxon>
        <taxon>Agaricomycetidae</taxon>
        <taxon>Agaricales</taxon>
        <taxon>Marasmiineae</taxon>
        <taxon>Mycenaceae</taxon>
        <taxon>Mycena</taxon>
    </lineage>
</organism>
<dbReference type="EMBL" id="JARKIE010000341">
    <property type="protein sequence ID" value="KAJ7652950.1"/>
    <property type="molecule type" value="Genomic_DNA"/>
</dbReference>
<name>A0AAD7CM22_MYCRO</name>